<dbReference type="Proteomes" id="UP000221168">
    <property type="component" value="Unassembled WGS sequence"/>
</dbReference>
<evidence type="ECO:0000256" key="2">
    <source>
        <dbReference type="ARBA" id="ARBA00022475"/>
    </source>
</evidence>
<dbReference type="RefSeq" id="WP_099306629.1">
    <property type="nucleotide sequence ID" value="NZ_PDVP01000006.1"/>
</dbReference>
<evidence type="ECO:0000256" key="6">
    <source>
        <dbReference type="SAM" id="Phobius"/>
    </source>
</evidence>
<protein>
    <submittedName>
        <fullName evidence="7">Lysine transporter LysE</fullName>
    </submittedName>
</protein>
<evidence type="ECO:0000256" key="1">
    <source>
        <dbReference type="ARBA" id="ARBA00004651"/>
    </source>
</evidence>
<comment type="subcellular location">
    <subcellularLocation>
        <location evidence="1">Cell membrane</location>
        <topology evidence="1">Multi-pass membrane protein</topology>
    </subcellularLocation>
</comment>
<accession>A0A2G1QMY3</accession>
<dbReference type="GO" id="GO:0015171">
    <property type="term" value="F:amino acid transmembrane transporter activity"/>
    <property type="evidence" value="ECO:0007669"/>
    <property type="project" value="TreeGrafter"/>
</dbReference>
<dbReference type="GO" id="GO:0005886">
    <property type="term" value="C:plasma membrane"/>
    <property type="evidence" value="ECO:0007669"/>
    <property type="project" value="UniProtKB-SubCell"/>
</dbReference>
<keyword evidence="3 6" id="KW-0812">Transmembrane</keyword>
<gene>
    <name evidence="7" type="ORF">CSC94_12220</name>
</gene>
<feature type="transmembrane region" description="Helical" evidence="6">
    <location>
        <begin position="46"/>
        <end position="66"/>
    </location>
</feature>
<keyword evidence="8" id="KW-1185">Reference proteome</keyword>
<feature type="transmembrane region" description="Helical" evidence="6">
    <location>
        <begin position="142"/>
        <end position="163"/>
    </location>
</feature>
<keyword evidence="4 6" id="KW-1133">Transmembrane helix</keyword>
<feature type="transmembrane region" description="Helical" evidence="6">
    <location>
        <begin position="175"/>
        <end position="194"/>
    </location>
</feature>
<proteinExistence type="predicted"/>
<keyword evidence="2" id="KW-1003">Cell membrane</keyword>
<evidence type="ECO:0000313" key="8">
    <source>
        <dbReference type="Proteomes" id="UP000221168"/>
    </source>
</evidence>
<organism evidence="7 8">
    <name type="scientific">Zhengella mangrovi</name>
    <dbReference type="NCBI Taxonomy" id="1982044"/>
    <lineage>
        <taxon>Bacteria</taxon>
        <taxon>Pseudomonadati</taxon>
        <taxon>Pseudomonadota</taxon>
        <taxon>Alphaproteobacteria</taxon>
        <taxon>Hyphomicrobiales</taxon>
        <taxon>Notoacmeibacteraceae</taxon>
        <taxon>Zhengella</taxon>
    </lineage>
</organism>
<name>A0A2G1QMY3_9HYPH</name>
<dbReference type="EMBL" id="PDVP01000006">
    <property type="protein sequence ID" value="PHP66862.1"/>
    <property type="molecule type" value="Genomic_DNA"/>
</dbReference>
<evidence type="ECO:0000313" key="7">
    <source>
        <dbReference type="EMBL" id="PHP66862.1"/>
    </source>
</evidence>
<dbReference type="OrthoDB" id="7724143at2"/>
<dbReference type="InterPro" id="IPR001123">
    <property type="entry name" value="LeuE-type"/>
</dbReference>
<evidence type="ECO:0000256" key="5">
    <source>
        <dbReference type="ARBA" id="ARBA00023136"/>
    </source>
</evidence>
<dbReference type="AlphaFoldDB" id="A0A2G1QMY3"/>
<dbReference type="PANTHER" id="PTHR30086:SF20">
    <property type="entry name" value="ARGININE EXPORTER PROTEIN ARGO-RELATED"/>
    <property type="match status" value="1"/>
</dbReference>
<feature type="transmembrane region" description="Helical" evidence="6">
    <location>
        <begin position="116"/>
        <end position="135"/>
    </location>
</feature>
<keyword evidence="5 6" id="KW-0472">Membrane</keyword>
<dbReference type="PANTHER" id="PTHR30086">
    <property type="entry name" value="ARGININE EXPORTER PROTEIN ARGO"/>
    <property type="match status" value="1"/>
</dbReference>
<dbReference type="Pfam" id="PF01810">
    <property type="entry name" value="LysE"/>
    <property type="match status" value="1"/>
</dbReference>
<reference evidence="7 8" key="1">
    <citation type="submission" date="2017-10" db="EMBL/GenBank/DDBJ databases">
        <title>Sedimentibacterium mangrovi gen. nov., sp. nov., a novel member of family Phyllobacteriacea isolated from mangrove sediment.</title>
        <authorList>
            <person name="Liao H."/>
            <person name="Tian Y."/>
        </authorList>
    </citation>
    <scope>NUCLEOTIDE SEQUENCE [LARGE SCALE GENOMIC DNA]</scope>
    <source>
        <strain evidence="7 8">X9-2-2</strain>
    </source>
</reference>
<sequence>MAAFLLAVFFLLITPGPGVLSTAGVGAGYGFRPGLAYVAGLFMGNNIVALAVISGMAAFLDLYPALRFALFAVSTTYLLYLAAKIAFAGSRIAFIHSERPPGFIGGFLLQFVNPKAYVVNTALFTGFPFAGSSIAMETAIKLVLLNALWVPVHLLWLTAGTWLHRLDLAPRTHRVINFGMAAAMLAVVAIAALARPSLG</sequence>
<comment type="caution">
    <text evidence="7">The sequence shown here is derived from an EMBL/GenBank/DDBJ whole genome shotgun (WGS) entry which is preliminary data.</text>
</comment>
<evidence type="ECO:0000256" key="3">
    <source>
        <dbReference type="ARBA" id="ARBA00022692"/>
    </source>
</evidence>
<evidence type="ECO:0000256" key="4">
    <source>
        <dbReference type="ARBA" id="ARBA00022989"/>
    </source>
</evidence>